<comment type="caution">
    <text evidence="1">The sequence shown here is derived from an EMBL/GenBank/DDBJ whole genome shotgun (WGS) entry which is preliminary data.</text>
</comment>
<name>A0A4C1TJD5_EUMVA</name>
<gene>
    <name evidence="1" type="ORF">EVAR_6904_1</name>
</gene>
<dbReference type="EMBL" id="BGZK01000058">
    <property type="protein sequence ID" value="GBP13557.1"/>
    <property type="molecule type" value="Genomic_DNA"/>
</dbReference>
<dbReference type="OrthoDB" id="7469786at2759"/>
<evidence type="ECO:0000313" key="2">
    <source>
        <dbReference type="Proteomes" id="UP000299102"/>
    </source>
</evidence>
<organism evidence="1 2">
    <name type="scientific">Eumeta variegata</name>
    <name type="common">Bagworm moth</name>
    <name type="synonym">Eumeta japonica</name>
    <dbReference type="NCBI Taxonomy" id="151549"/>
    <lineage>
        <taxon>Eukaryota</taxon>
        <taxon>Metazoa</taxon>
        <taxon>Ecdysozoa</taxon>
        <taxon>Arthropoda</taxon>
        <taxon>Hexapoda</taxon>
        <taxon>Insecta</taxon>
        <taxon>Pterygota</taxon>
        <taxon>Neoptera</taxon>
        <taxon>Endopterygota</taxon>
        <taxon>Lepidoptera</taxon>
        <taxon>Glossata</taxon>
        <taxon>Ditrysia</taxon>
        <taxon>Tineoidea</taxon>
        <taxon>Psychidae</taxon>
        <taxon>Oiketicinae</taxon>
        <taxon>Eumeta</taxon>
    </lineage>
</organism>
<dbReference type="Proteomes" id="UP000299102">
    <property type="component" value="Unassembled WGS sequence"/>
</dbReference>
<evidence type="ECO:0000313" key="1">
    <source>
        <dbReference type="EMBL" id="GBP13557.1"/>
    </source>
</evidence>
<proteinExistence type="predicted"/>
<keyword evidence="2" id="KW-1185">Reference proteome</keyword>
<accession>A0A4C1TJD5</accession>
<evidence type="ECO:0008006" key="3">
    <source>
        <dbReference type="Google" id="ProtNLM"/>
    </source>
</evidence>
<dbReference type="AlphaFoldDB" id="A0A4C1TJD5"/>
<protein>
    <recommendedName>
        <fullName evidence="3">C2H2-type domain-containing protein</fullName>
    </recommendedName>
</protein>
<reference evidence="1 2" key="1">
    <citation type="journal article" date="2019" name="Commun. Biol.">
        <title>The bagworm genome reveals a unique fibroin gene that provides high tensile strength.</title>
        <authorList>
            <person name="Kono N."/>
            <person name="Nakamura H."/>
            <person name="Ohtoshi R."/>
            <person name="Tomita M."/>
            <person name="Numata K."/>
            <person name="Arakawa K."/>
        </authorList>
    </citation>
    <scope>NUCLEOTIDE SEQUENCE [LARGE SCALE GENOMIC DNA]</scope>
</reference>
<sequence>MFSHFEQISGAALYPNLKMYIDHYNYNMLVPRTNGVYCLFCHLVIDRAEECRLHVETDKHKARLRNQAYVKTFTENIVRYINDNCFHCGICNDLILEEELKNHIHFDMKHGSLKKFFRACAEYLLNNQNYHQKFIADYKQVELENDTMLLPHKNWNMCLLYPRIFFCMLCERSGNVDCLKQHMEGATHLKKLSHCKILNEYGNCVVRMINDNYNHCGVCNMYLRQGATEGHMRREPHAANFTRLLEITNKAKIIVERKTQSIKTLANVELYDHLRDVEHKNRLVKIEIVTGFNQEFLRKLKPFWAHCAMCNIRVPYKTDQIRKHFGTVRHKHNFKKLGLSSIKSRPTAVEPYSDSIMLFYNNTMGRYTKRVYILGKRYLLTLPTFGVWHTIKDWGVSVFCCMACQTPLVGKDVRGHAKSVRHKENMRNCIVLESYGTHYLRTMARPPQHTFFCSSHYIFLQSTPLSNITVSTSILPRHYTYYAAIASPQH</sequence>